<organism evidence="1 2">
    <name type="scientific">Lipomyces orientalis</name>
    <dbReference type="NCBI Taxonomy" id="1233043"/>
    <lineage>
        <taxon>Eukaryota</taxon>
        <taxon>Fungi</taxon>
        <taxon>Dikarya</taxon>
        <taxon>Ascomycota</taxon>
        <taxon>Saccharomycotina</taxon>
        <taxon>Lipomycetes</taxon>
        <taxon>Lipomycetales</taxon>
        <taxon>Lipomycetaceae</taxon>
        <taxon>Lipomyces</taxon>
    </lineage>
</organism>
<reference evidence="2" key="1">
    <citation type="journal article" date="2024" name="Front. Bioeng. Biotechnol.">
        <title>Genome-scale model development and genomic sequencing of the oleaginous clade Lipomyces.</title>
        <authorList>
            <person name="Czajka J.J."/>
            <person name="Han Y."/>
            <person name="Kim J."/>
            <person name="Mondo S.J."/>
            <person name="Hofstad B.A."/>
            <person name="Robles A."/>
            <person name="Haridas S."/>
            <person name="Riley R."/>
            <person name="LaButti K."/>
            <person name="Pangilinan J."/>
            <person name="Andreopoulos W."/>
            <person name="Lipzen A."/>
            <person name="Yan J."/>
            <person name="Wang M."/>
            <person name="Ng V."/>
            <person name="Grigoriev I.V."/>
            <person name="Spatafora J.W."/>
            <person name="Magnuson J.K."/>
            <person name="Baker S.E."/>
            <person name="Pomraning K.R."/>
        </authorList>
    </citation>
    <scope>NUCLEOTIDE SEQUENCE [LARGE SCALE GENOMIC DNA]</scope>
    <source>
        <strain evidence="2">CBS 10300</strain>
    </source>
</reference>
<accession>A0ACC3TXM6</accession>
<dbReference type="EMBL" id="MU970036">
    <property type="protein sequence ID" value="KAK9326030.1"/>
    <property type="molecule type" value="Genomic_DNA"/>
</dbReference>
<comment type="caution">
    <text evidence="1">The sequence shown here is derived from an EMBL/GenBank/DDBJ whole genome shotgun (WGS) entry which is preliminary data.</text>
</comment>
<evidence type="ECO:0000313" key="1">
    <source>
        <dbReference type="EMBL" id="KAK9326030.1"/>
    </source>
</evidence>
<evidence type="ECO:0000313" key="2">
    <source>
        <dbReference type="Proteomes" id="UP001489719"/>
    </source>
</evidence>
<sequence>MPGDRDLFPESPPGEHRTSAPGPSTTTKQVSVSLHDILAQSLHNLNLESAANHDRGQITTVPPPQPSSTSVPITCSTRPPPNHYPSLLSPSALRRPQQHAFIPQQSSLLTHEAQYLGTASTDPTNVPVPDRLLSTTRYPLNYSAQYPPRFASSSSRASLSSDGSSSMQSSMSSSASLSPPSSFASAAAAAAAAAASERDLFLQATQLDLRIPMLPDPSPMSDPAFFLVNGAGAQESPTDELAFPPALSSRHRSPRPRPQPIEQLGILATATAPACPAGRVGTATETPVALRVQFREEMLFGDGGCIDDEPFDEERPDNAHHRESQSSVASARESEYDADEDDDDDYFARGRTPSTIYDLPQAAAQVRQYDDHDALVLSPLSGVSRRELFPSINPDDD</sequence>
<proteinExistence type="predicted"/>
<protein>
    <submittedName>
        <fullName evidence="1">Uncharacterized protein</fullName>
    </submittedName>
</protein>
<keyword evidence="2" id="KW-1185">Reference proteome</keyword>
<dbReference type="Proteomes" id="UP001489719">
    <property type="component" value="Unassembled WGS sequence"/>
</dbReference>
<gene>
    <name evidence="1" type="ORF">V1517DRAFT_252756</name>
</gene>
<name>A0ACC3TXM6_9ASCO</name>